<evidence type="ECO:0000313" key="2">
    <source>
        <dbReference type="EMBL" id="CAC5368565.1"/>
    </source>
</evidence>
<evidence type="ECO:0008006" key="4">
    <source>
        <dbReference type="Google" id="ProtNLM"/>
    </source>
</evidence>
<dbReference type="CDD" id="cd19359">
    <property type="entry name" value="TenA_C_Bt3146-like"/>
    <property type="match status" value="1"/>
</dbReference>
<dbReference type="PANTHER" id="PTHR43198:SF2">
    <property type="entry name" value="SI:CH1073-67J19.1-RELATED"/>
    <property type="match status" value="1"/>
</dbReference>
<evidence type="ECO:0000313" key="3">
    <source>
        <dbReference type="Proteomes" id="UP000507470"/>
    </source>
</evidence>
<proteinExistence type="predicted"/>
<keyword evidence="1" id="KW-0732">Signal</keyword>
<evidence type="ECO:0000256" key="1">
    <source>
        <dbReference type="SAM" id="SignalP"/>
    </source>
</evidence>
<gene>
    <name evidence="2" type="ORF">MCOR_8069</name>
</gene>
<name>A0A6J8AJU1_MYTCO</name>
<dbReference type="AlphaFoldDB" id="A0A6J8AJU1"/>
<dbReference type="InterPro" id="IPR016084">
    <property type="entry name" value="Haem_Oase-like_multi-hlx"/>
</dbReference>
<dbReference type="SUPFAM" id="SSF48613">
    <property type="entry name" value="Heme oxygenase-like"/>
    <property type="match status" value="1"/>
</dbReference>
<dbReference type="GO" id="GO:0005829">
    <property type="term" value="C:cytosol"/>
    <property type="evidence" value="ECO:0007669"/>
    <property type="project" value="TreeGrafter"/>
</dbReference>
<feature type="chain" id="PRO_5026893617" description="Thiaminase-2/PQQC domain-containing protein" evidence="1">
    <location>
        <begin position="20"/>
        <end position="274"/>
    </location>
</feature>
<dbReference type="OrthoDB" id="6051518at2759"/>
<sequence length="274" mass="31130">MLVILLQLVITLASYGTVGDYMQCPAVQSTTRTPECLHFSSKTQGNNHISQGFGKRIPKPTGTGNECSHNLSHWLWHETEHFRTWAMNSTFVTGVRDGTLHPTSFGIFMLQDAIFCLEMSKSFQVAANQLSDGSLKSLLEHEVKSYKRCGDELLTQWHIRNAPAIVVGAECQEYIDNHVNATRDEHPIYGIVAAIPCLRLWPWIGQQINLQNHQYGVYTDWVNYNFDPTYDGYKKLEVMTNEFYAKGLIDKDKALHYYAKSIEGEAAFFDSVKP</sequence>
<dbReference type="Gene3D" id="1.20.910.10">
    <property type="entry name" value="Heme oxygenase-like"/>
    <property type="match status" value="1"/>
</dbReference>
<dbReference type="Proteomes" id="UP000507470">
    <property type="component" value="Unassembled WGS sequence"/>
</dbReference>
<dbReference type="EMBL" id="CACVKT020001492">
    <property type="protein sequence ID" value="CAC5368565.1"/>
    <property type="molecule type" value="Genomic_DNA"/>
</dbReference>
<feature type="signal peptide" evidence="1">
    <location>
        <begin position="1"/>
        <end position="19"/>
    </location>
</feature>
<reference evidence="2 3" key="1">
    <citation type="submission" date="2020-06" db="EMBL/GenBank/DDBJ databases">
        <authorList>
            <person name="Li R."/>
            <person name="Bekaert M."/>
        </authorList>
    </citation>
    <scope>NUCLEOTIDE SEQUENCE [LARGE SCALE GENOMIC DNA]</scope>
    <source>
        <strain evidence="3">wild</strain>
    </source>
</reference>
<dbReference type="InterPro" id="IPR050967">
    <property type="entry name" value="Thiamine_Salvage_TenA"/>
</dbReference>
<keyword evidence="3" id="KW-1185">Reference proteome</keyword>
<protein>
    <recommendedName>
        <fullName evidence="4">Thiaminase-2/PQQC domain-containing protein</fullName>
    </recommendedName>
</protein>
<organism evidence="2 3">
    <name type="scientific">Mytilus coruscus</name>
    <name type="common">Sea mussel</name>
    <dbReference type="NCBI Taxonomy" id="42192"/>
    <lineage>
        <taxon>Eukaryota</taxon>
        <taxon>Metazoa</taxon>
        <taxon>Spiralia</taxon>
        <taxon>Lophotrochozoa</taxon>
        <taxon>Mollusca</taxon>
        <taxon>Bivalvia</taxon>
        <taxon>Autobranchia</taxon>
        <taxon>Pteriomorphia</taxon>
        <taxon>Mytilida</taxon>
        <taxon>Mytiloidea</taxon>
        <taxon>Mytilidae</taxon>
        <taxon>Mytilinae</taxon>
        <taxon>Mytilus</taxon>
    </lineage>
</organism>
<dbReference type="PANTHER" id="PTHR43198">
    <property type="entry name" value="BIFUNCTIONAL TH2 PROTEIN"/>
    <property type="match status" value="1"/>
</dbReference>
<accession>A0A6J8AJU1</accession>